<evidence type="ECO:0000313" key="1">
    <source>
        <dbReference type="EMBL" id="SCU84666.1"/>
    </source>
</evidence>
<accession>A0A1G4J4L7</accession>
<evidence type="ECO:0000313" key="2">
    <source>
        <dbReference type="Proteomes" id="UP000190274"/>
    </source>
</evidence>
<dbReference type="STRING" id="1266660.A0A1G4J4L7"/>
<protein>
    <submittedName>
        <fullName evidence="1">LADA_0D03070g1_1</fullName>
    </submittedName>
</protein>
<dbReference type="Proteomes" id="UP000190274">
    <property type="component" value="Chromosome D"/>
</dbReference>
<keyword evidence="2" id="KW-1185">Reference proteome</keyword>
<proteinExistence type="predicted"/>
<reference evidence="1 2" key="1">
    <citation type="submission" date="2016-03" db="EMBL/GenBank/DDBJ databases">
        <authorList>
            <person name="Devillers H."/>
        </authorList>
    </citation>
    <scope>NUCLEOTIDE SEQUENCE [LARGE SCALE GENOMIC DNA]</scope>
    <source>
        <strain evidence="1">CBS 10888</strain>
    </source>
</reference>
<dbReference type="AlphaFoldDB" id="A0A1G4J4L7"/>
<name>A0A1G4J4L7_9SACH</name>
<gene>
    <name evidence="1" type="ORF">LADA_0D03070G</name>
</gene>
<organism evidence="1 2">
    <name type="scientific">Lachancea dasiensis</name>
    <dbReference type="NCBI Taxonomy" id="1072105"/>
    <lineage>
        <taxon>Eukaryota</taxon>
        <taxon>Fungi</taxon>
        <taxon>Dikarya</taxon>
        <taxon>Ascomycota</taxon>
        <taxon>Saccharomycotina</taxon>
        <taxon>Saccharomycetes</taxon>
        <taxon>Saccharomycetales</taxon>
        <taxon>Saccharomycetaceae</taxon>
        <taxon>Lachancea</taxon>
    </lineage>
</organism>
<dbReference type="OrthoDB" id="5355528at2759"/>
<sequence>MAEENKKRFKPAEKKVRPDAIAFMKMPERDKRSSHYNLRAKSKLRGHSRYV</sequence>
<dbReference type="EMBL" id="LT598454">
    <property type="protein sequence ID" value="SCU84666.1"/>
    <property type="molecule type" value="Genomic_DNA"/>
</dbReference>